<comment type="caution">
    <text evidence="4">The sequence shown here is derived from an EMBL/GenBank/DDBJ whole genome shotgun (WGS) entry which is preliminary data.</text>
</comment>
<keyword evidence="5" id="KW-1185">Reference proteome</keyword>
<dbReference type="InterPro" id="IPR029063">
    <property type="entry name" value="SAM-dependent_MTases_sf"/>
</dbReference>
<dbReference type="SUPFAM" id="SSF56801">
    <property type="entry name" value="Acetyl-CoA synthetase-like"/>
    <property type="match status" value="1"/>
</dbReference>
<evidence type="ECO:0000313" key="4">
    <source>
        <dbReference type="EMBL" id="MEA5360286.1"/>
    </source>
</evidence>
<dbReference type="InterPro" id="IPR045851">
    <property type="entry name" value="AMP-bd_C_sf"/>
</dbReference>
<dbReference type="InterPro" id="IPR000873">
    <property type="entry name" value="AMP-dep_synth/lig_dom"/>
</dbReference>
<dbReference type="SUPFAM" id="SSF47336">
    <property type="entry name" value="ACP-like"/>
    <property type="match status" value="1"/>
</dbReference>
<evidence type="ECO:0000256" key="2">
    <source>
        <dbReference type="ARBA" id="ARBA00022553"/>
    </source>
</evidence>
<dbReference type="NCBIfam" id="TIGR01733">
    <property type="entry name" value="AA-adenyl-dom"/>
    <property type="match status" value="1"/>
</dbReference>
<accession>A0ABU5R251</accession>
<dbReference type="Gene3D" id="3.40.50.980">
    <property type="match status" value="2"/>
</dbReference>
<dbReference type="PANTHER" id="PTHR45527">
    <property type="entry name" value="NONRIBOSOMAL PEPTIDE SYNTHETASE"/>
    <property type="match status" value="1"/>
</dbReference>
<dbReference type="PROSITE" id="PS50075">
    <property type="entry name" value="CARRIER"/>
    <property type="match status" value="1"/>
</dbReference>
<dbReference type="PROSITE" id="PS00012">
    <property type="entry name" value="PHOSPHOPANTETHEINE"/>
    <property type="match status" value="1"/>
</dbReference>
<dbReference type="Pfam" id="PF00550">
    <property type="entry name" value="PP-binding"/>
    <property type="match status" value="1"/>
</dbReference>
<protein>
    <submittedName>
        <fullName evidence="4">Amino acid adenylation domain-containing protein</fullName>
    </submittedName>
</protein>
<dbReference type="InterPro" id="IPR036736">
    <property type="entry name" value="ACP-like_sf"/>
</dbReference>
<gene>
    <name evidence="4" type="ORF">VA596_12130</name>
</gene>
<dbReference type="CDD" id="cd05930">
    <property type="entry name" value="A_NRPS"/>
    <property type="match status" value="1"/>
</dbReference>
<keyword evidence="1" id="KW-0596">Phosphopantetheine</keyword>
<proteinExistence type="predicted"/>
<evidence type="ECO:0000259" key="3">
    <source>
        <dbReference type="PROSITE" id="PS50075"/>
    </source>
</evidence>
<dbReference type="Gene3D" id="1.10.1200.10">
    <property type="entry name" value="ACP-like"/>
    <property type="match status" value="1"/>
</dbReference>
<dbReference type="InterPro" id="IPR009081">
    <property type="entry name" value="PP-bd_ACP"/>
</dbReference>
<reference evidence="4 5" key="1">
    <citation type="submission" date="2023-12" db="EMBL/GenBank/DDBJ databases">
        <title>Amycolatopsis sp. V23-08.</title>
        <authorList>
            <person name="Somphong A."/>
        </authorList>
    </citation>
    <scope>NUCLEOTIDE SEQUENCE [LARGE SCALE GENOMIC DNA]</scope>
    <source>
        <strain evidence="4 5">V23-08</strain>
    </source>
</reference>
<keyword evidence="2" id="KW-0597">Phosphoprotein</keyword>
<dbReference type="Gene3D" id="2.30.38.10">
    <property type="entry name" value="Luciferase, Domain 3"/>
    <property type="match status" value="1"/>
</dbReference>
<dbReference type="EMBL" id="JAYFSI010000002">
    <property type="protein sequence ID" value="MEA5360286.1"/>
    <property type="molecule type" value="Genomic_DNA"/>
</dbReference>
<name>A0ABU5R251_9PSEU</name>
<feature type="domain" description="Carrier" evidence="3">
    <location>
        <begin position="826"/>
        <end position="901"/>
    </location>
</feature>
<dbReference type="SUPFAM" id="SSF53335">
    <property type="entry name" value="S-adenosyl-L-methionine-dependent methyltransferases"/>
    <property type="match status" value="1"/>
</dbReference>
<sequence length="912" mass="96436">MPAAPSDWCPGPVHHAVSRWAADTPDRPAISCAGDTLSYRELDERANRLAHRLRELDVARGSVVALHLDRGLDHYVALLAVLKAGGTVLPLDTTYPVERLRYLLTDSGAGVLVTSGGLDTLEGTVTVRLDRDAGLVAGYPATPPPEDVRADDVAYVMYTSASTGQPKGVQLPHGGIAHLCGAHVEALGLTGADRGSLAAPLSFDAAILDLWPMLVVGARVVAIADDDRAEPPRLVAALRAADVTVCFLTTALAELLLVQPGIAELPLRYLVTGGEALRRRPRPGLPFRLINIYGPTETTVYVTSTVVDDDATGSGPIPIGHPLAGVGVHLLDKDERPVPEGEPGEIVVSGPGVARGYLGRPDLTAQRFRPDPAAPGATRYHTGDLARRRADGGFEFLGRLDRQVKVRGHRIEPEEIERTLLDHPGVTQAAVVAIRPPGEPAQLVAYAAADPAWRPDGGLDEAPVPPGTARATEVTLAQLTEAGAILEIGRGLAGIDRVAARHVRAGTVAEVKAEAEFDATVLDCRPGAYHCVDTLLDAIGEAVRATRDGGLVVASGVRSLPLLATGHAHRELAGAPDEMIVEELRWRVRSRVRADTGLAVHPSAFAALDTAPRVAAVDLTPTHREPGAPTFDVVVHVGPPAGRREVEWLDWSAGTDLRAIRALLQHGQRPVVAVRGIPMAAAAPADWASFATAGDLRHNTEPEAPTPLDLVGVAAGTPYRTRLSWRAGREDGSVDAAWVREPAPIAVVWPEPSGGPASARANQPGRPSIDRALRTELRAKLARRFVPHEMPDLILVLDRLPLTPVGKVDRAALPPPSWLATGSPTEPRTPAEAAVHPLVVEVLGHPDIGLDDDIRTYGAHSLTMAQLTARIAGRFGVGVRVRELLAEPTVAAIAVRVADAIETDLGAHQEVA</sequence>
<evidence type="ECO:0000313" key="5">
    <source>
        <dbReference type="Proteomes" id="UP001304298"/>
    </source>
</evidence>
<dbReference type="Proteomes" id="UP001304298">
    <property type="component" value="Unassembled WGS sequence"/>
</dbReference>
<dbReference type="RefSeq" id="WP_323326289.1">
    <property type="nucleotide sequence ID" value="NZ_JAYFSI010000002.1"/>
</dbReference>
<evidence type="ECO:0000256" key="1">
    <source>
        <dbReference type="ARBA" id="ARBA00022450"/>
    </source>
</evidence>
<dbReference type="PANTHER" id="PTHR45527:SF1">
    <property type="entry name" value="FATTY ACID SYNTHASE"/>
    <property type="match status" value="1"/>
</dbReference>
<dbReference type="InterPro" id="IPR006162">
    <property type="entry name" value="Ppantetheine_attach_site"/>
</dbReference>
<dbReference type="InterPro" id="IPR020806">
    <property type="entry name" value="PKS_PP-bd"/>
</dbReference>
<dbReference type="InterPro" id="IPR010071">
    <property type="entry name" value="AA_adenyl_dom"/>
</dbReference>
<dbReference type="Gene3D" id="3.30.300.30">
    <property type="match status" value="2"/>
</dbReference>
<dbReference type="Pfam" id="PF00501">
    <property type="entry name" value="AMP-binding"/>
    <property type="match status" value="1"/>
</dbReference>
<dbReference type="SMART" id="SM00823">
    <property type="entry name" value="PKS_PP"/>
    <property type="match status" value="1"/>
</dbReference>
<organism evidence="4 5">
    <name type="scientific">Amycolatopsis heterodermiae</name>
    <dbReference type="NCBI Taxonomy" id="3110235"/>
    <lineage>
        <taxon>Bacteria</taxon>
        <taxon>Bacillati</taxon>
        <taxon>Actinomycetota</taxon>
        <taxon>Actinomycetes</taxon>
        <taxon>Pseudonocardiales</taxon>
        <taxon>Pseudonocardiaceae</taxon>
        <taxon>Amycolatopsis</taxon>
    </lineage>
</organism>